<proteinExistence type="predicted"/>
<evidence type="ECO:0000313" key="2">
    <source>
        <dbReference type="EMBL" id="QHS79564.1"/>
    </source>
</evidence>
<accession>A0A6C0AIE1</accession>
<protein>
    <submittedName>
        <fullName evidence="2">Uncharacterized protein</fullName>
    </submittedName>
</protein>
<sequence>MSQQKVSIDKALAYDPLSLSPPRNQTIGYKRSRNPVSPPDTTSKPEDIMQVDIPNTAEARKLAYEASAEDRTRRNGGRKRRAAKKARKTRKTRKTKGKGRK</sequence>
<dbReference type="AlphaFoldDB" id="A0A6C0AIE1"/>
<dbReference type="EMBL" id="MN740648">
    <property type="protein sequence ID" value="QHS79564.1"/>
    <property type="molecule type" value="Genomic_DNA"/>
</dbReference>
<name>A0A6C0AIE1_9ZZZZ</name>
<feature type="region of interest" description="Disordered" evidence="1">
    <location>
        <begin position="1"/>
        <end position="101"/>
    </location>
</feature>
<feature type="compositionally biased region" description="Basic and acidic residues" evidence="1">
    <location>
        <begin position="58"/>
        <end position="73"/>
    </location>
</feature>
<evidence type="ECO:0000256" key="1">
    <source>
        <dbReference type="SAM" id="MobiDB-lite"/>
    </source>
</evidence>
<feature type="compositionally biased region" description="Basic residues" evidence="1">
    <location>
        <begin position="74"/>
        <end position="101"/>
    </location>
</feature>
<organism evidence="2">
    <name type="scientific">viral metagenome</name>
    <dbReference type="NCBI Taxonomy" id="1070528"/>
    <lineage>
        <taxon>unclassified sequences</taxon>
        <taxon>metagenomes</taxon>
        <taxon>organismal metagenomes</taxon>
    </lineage>
</organism>
<reference evidence="2" key="1">
    <citation type="journal article" date="2020" name="Nature">
        <title>Giant virus diversity and host interactions through global metagenomics.</title>
        <authorList>
            <person name="Schulz F."/>
            <person name="Roux S."/>
            <person name="Paez-Espino D."/>
            <person name="Jungbluth S."/>
            <person name="Walsh D.A."/>
            <person name="Denef V.J."/>
            <person name="McMahon K.D."/>
            <person name="Konstantinidis K.T."/>
            <person name="Eloe-Fadrosh E.A."/>
            <person name="Kyrpides N.C."/>
            <person name="Woyke T."/>
        </authorList>
    </citation>
    <scope>NUCLEOTIDE SEQUENCE</scope>
    <source>
        <strain evidence="2">GVMAG-S-1035237-23</strain>
    </source>
</reference>